<keyword evidence="7" id="KW-0067">ATP-binding</keyword>
<keyword evidence="9" id="KW-0689">Ribosomal protein</keyword>
<dbReference type="Gene3D" id="3.40.50.620">
    <property type="entry name" value="HUPs"/>
    <property type="match status" value="1"/>
</dbReference>
<dbReference type="PROSITE" id="PS00178">
    <property type="entry name" value="AA_TRNA_LIGASE_I"/>
    <property type="match status" value="1"/>
</dbReference>
<dbReference type="GO" id="GO:1990904">
    <property type="term" value="C:ribonucleoprotein complex"/>
    <property type="evidence" value="ECO:0007669"/>
    <property type="project" value="UniProtKB-KW"/>
</dbReference>
<evidence type="ECO:0000256" key="12">
    <source>
        <dbReference type="ARBA" id="ARBA00030268"/>
    </source>
</evidence>
<dbReference type="InterPro" id="IPR001412">
    <property type="entry name" value="aa-tRNA-synth_I_CS"/>
</dbReference>
<evidence type="ECO:0000256" key="5">
    <source>
        <dbReference type="ARBA" id="ARBA00022598"/>
    </source>
</evidence>
<evidence type="ECO:0000256" key="1">
    <source>
        <dbReference type="ARBA" id="ARBA00004173"/>
    </source>
</evidence>
<dbReference type="PRINTS" id="PR01039">
    <property type="entry name" value="TRNASYNTHTRP"/>
</dbReference>
<feature type="region of interest" description="Disordered" evidence="16">
    <location>
        <begin position="1"/>
        <end position="29"/>
    </location>
</feature>
<evidence type="ECO:0000256" key="8">
    <source>
        <dbReference type="ARBA" id="ARBA00022917"/>
    </source>
</evidence>
<evidence type="ECO:0000256" key="13">
    <source>
        <dbReference type="ARBA" id="ARBA00035261"/>
    </source>
</evidence>
<feature type="domain" description="Small ribosomal subunit protein uS10" evidence="17">
    <location>
        <begin position="167"/>
        <end position="264"/>
    </location>
</feature>
<gene>
    <name evidence="18" type="ORF">CTHT_0022500</name>
</gene>
<dbReference type="AlphaFoldDB" id="G0S4E2"/>
<evidence type="ECO:0000256" key="7">
    <source>
        <dbReference type="ARBA" id="ARBA00022840"/>
    </source>
</evidence>
<dbReference type="eggNOG" id="KOG2713">
    <property type="taxonomic scope" value="Eukaryota"/>
</dbReference>
<evidence type="ECO:0000256" key="9">
    <source>
        <dbReference type="ARBA" id="ARBA00022980"/>
    </source>
</evidence>
<dbReference type="eggNOG" id="KOG3321">
    <property type="taxonomic scope" value="Eukaryota"/>
</dbReference>
<dbReference type="KEGG" id="cthr:CTHT_0022500"/>
<keyword evidence="10 18" id="KW-0030">Aminoacyl-tRNA synthetase</keyword>
<dbReference type="FunFam" id="3.30.70.600:FF:000003">
    <property type="entry name" value="30S ribosomal protein S10"/>
    <property type="match status" value="1"/>
</dbReference>
<dbReference type="PANTHER" id="PTHR43766:SF1">
    <property type="entry name" value="TRYPTOPHAN--TRNA LIGASE, MITOCHONDRIAL"/>
    <property type="match status" value="1"/>
</dbReference>
<comment type="subcellular location">
    <subcellularLocation>
        <location evidence="1">Mitochondrion</location>
    </subcellularLocation>
</comment>
<accession>G0S4E2</accession>
<dbReference type="SMART" id="SM01403">
    <property type="entry name" value="Ribosomal_S10"/>
    <property type="match status" value="1"/>
</dbReference>
<dbReference type="Pfam" id="PF00338">
    <property type="entry name" value="Ribosomal_S10"/>
    <property type="match status" value="1"/>
</dbReference>
<dbReference type="Pfam" id="PF00579">
    <property type="entry name" value="tRNA-synt_1b"/>
    <property type="match status" value="1"/>
</dbReference>
<evidence type="ECO:0000256" key="16">
    <source>
        <dbReference type="SAM" id="MobiDB-lite"/>
    </source>
</evidence>
<dbReference type="GO" id="GO:0003735">
    <property type="term" value="F:structural constituent of ribosome"/>
    <property type="evidence" value="ECO:0007669"/>
    <property type="project" value="InterPro"/>
</dbReference>
<evidence type="ECO:0000256" key="6">
    <source>
        <dbReference type="ARBA" id="ARBA00022741"/>
    </source>
</evidence>
<name>G0S4E2_CHATD</name>
<keyword evidence="11" id="KW-0687">Ribonucleoprotein</keyword>
<dbReference type="OrthoDB" id="15808at2759"/>
<evidence type="ECO:0000313" key="19">
    <source>
        <dbReference type="Proteomes" id="UP000008066"/>
    </source>
</evidence>
<dbReference type="GO" id="GO:0005840">
    <property type="term" value="C:ribosome"/>
    <property type="evidence" value="ECO:0007669"/>
    <property type="project" value="UniProtKB-KW"/>
</dbReference>
<dbReference type="SUPFAM" id="SSF54999">
    <property type="entry name" value="Ribosomal protein S10"/>
    <property type="match status" value="1"/>
</dbReference>
<dbReference type="RefSeq" id="XP_006692716.1">
    <property type="nucleotide sequence ID" value="XM_006692653.1"/>
</dbReference>
<dbReference type="GO" id="GO:0005524">
    <property type="term" value="F:ATP binding"/>
    <property type="evidence" value="ECO:0007669"/>
    <property type="project" value="UniProtKB-KW"/>
</dbReference>
<dbReference type="FunFam" id="1.10.240.10:FF:000002">
    <property type="entry name" value="Tryptophan--tRNA ligase"/>
    <property type="match status" value="1"/>
</dbReference>
<dbReference type="EC" id="6.1.1.2" evidence="4"/>
<keyword evidence="8" id="KW-0648">Protein biosynthesis</keyword>
<feature type="compositionally biased region" description="Basic and acidic residues" evidence="16">
    <location>
        <begin position="344"/>
        <end position="360"/>
    </location>
</feature>
<dbReference type="GO" id="GO:0005759">
    <property type="term" value="C:mitochondrial matrix"/>
    <property type="evidence" value="ECO:0007669"/>
    <property type="project" value="TreeGrafter"/>
</dbReference>
<reference evidence="18 19" key="1">
    <citation type="journal article" date="2011" name="Cell">
        <title>Insight into structure and assembly of the nuclear pore complex by utilizing the genome of a eukaryotic thermophile.</title>
        <authorList>
            <person name="Amlacher S."/>
            <person name="Sarges P."/>
            <person name="Flemming D."/>
            <person name="van Noort V."/>
            <person name="Kunze R."/>
            <person name="Devos D.P."/>
            <person name="Arumugam M."/>
            <person name="Bork P."/>
            <person name="Hurt E."/>
        </authorList>
    </citation>
    <scope>NUCLEOTIDE SEQUENCE [LARGE SCALE GENOMIC DNA]</scope>
    <source>
        <strain evidence="19">DSM 1495 / CBS 144.50 / IMI 039719</strain>
    </source>
</reference>
<protein>
    <recommendedName>
        <fullName evidence="13">Small ribosomal subunit protein uS10m</fullName>
        <ecNumber evidence="4">6.1.1.2</ecNumber>
    </recommendedName>
    <alternativeName>
        <fullName evidence="14">37S ribosomal protein S10, mitochondrial</fullName>
    </alternativeName>
    <alternativeName>
        <fullName evidence="15">Mitochondrial ribosomal small subunit protein 10</fullName>
    </alternativeName>
    <alternativeName>
        <fullName evidence="12">Tryptophanyl-tRNA synthetase</fullName>
    </alternativeName>
</protein>
<comment type="similarity">
    <text evidence="3">Belongs to the universal ribosomal protein uS10 family.</text>
</comment>
<dbReference type="GO" id="GO:0070183">
    <property type="term" value="P:mitochondrial tryptophanyl-tRNA aminoacylation"/>
    <property type="evidence" value="ECO:0007669"/>
    <property type="project" value="TreeGrafter"/>
</dbReference>
<evidence type="ECO:0000256" key="15">
    <source>
        <dbReference type="ARBA" id="ARBA00078476"/>
    </source>
</evidence>
<dbReference type="GeneID" id="18256288"/>
<keyword evidence="6" id="KW-0547">Nucleotide-binding</keyword>
<dbReference type="PANTHER" id="PTHR43766">
    <property type="entry name" value="TRYPTOPHAN--TRNA LIGASE, MITOCHONDRIAL"/>
    <property type="match status" value="1"/>
</dbReference>
<dbReference type="Gene3D" id="3.30.70.600">
    <property type="entry name" value="Ribosomal protein S10 domain"/>
    <property type="match status" value="1"/>
</dbReference>
<dbReference type="InterPro" id="IPR001848">
    <property type="entry name" value="Ribosomal_uS10"/>
</dbReference>
<evidence type="ECO:0000259" key="17">
    <source>
        <dbReference type="SMART" id="SM01403"/>
    </source>
</evidence>
<keyword evidence="5" id="KW-0436">Ligase</keyword>
<proteinExistence type="inferred from homology"/>
<dbReference type="InterPro" id="IPR002306">
    <property type="entry name" value="Trp-tRNA-ligase"/>
</dbReference>
<dbReference type="InterPro" id="IPR014729">
    <property type="entry name" value="Rossmann-like_a/b/a_fold"/>
</dbReference>
<dbReference type="HOGENOM" id="CLU_008277_2_0_1"/>
<dbReference type="InterPro" id="IPR027486">
    <property type="entry name" value="Ribosomal_uS10_dom"/>
</dbReference>
<evidence type="ECO:0000256" key="14">
    <source>
        <dbReference type="ARBA" id="ARBA00042916"/>
    </source>
</evidence>
<evidence type="ECO:0000256" key="10">
    <source>
        <dbReference type="ARBA" id="ARBA00023146"/>
    </source>
</evidence>
<dbReference type="HAMAP" id="MF_00508">
    <property type="entry name" value="Ribosomal_uS10"/>
    <property type="match status" value="1"/>
</dbReference>
<dbReference type="STRING" id="759272.G0S4E2"/>
<dbReference type="EMBL" id="GL988041">
    <property type="protein sequence ID" value="EGS20420.1"/>
    <property type="molecule type" value="Genomic_DNA"/>
</dbReference>
<dbReference type="Gene3D" id="1.10.240.10">
    <property type="entry name" value="Tyrosyl-Transfer RNA Synthetase"/>
    <property type="match status" value="1"/>
</dbReference>
<dbReference type="CDD" id="cd00806">
    <property type="entry name" value="TrpRS_core"/>
    <property type="match status" value="1"/>
</dbReference>
<dbReference type="SUPFAM" id="SSF52374">
    <property type="entry name" value="Nucleotidylyl transferase"/>
    <property type="match status" value="1"/>
</dbReference>
<feature type="region of interest" description="Disordered" evidence="16">
    <location>
        <begin position="110"/>
        <end position="139"/>
    </location>
</feature>
<evidence type="ECO:0000256" key="11">
    <source>
        <dbReference type="ARBA" id="ARBA00023274"/>
    </source>
</evidence>
<sequence>MANPRAKISAEGFDDKPFTQHPRLSRGKQDECAAVNKAIGALFPRAIAPRGIPVVGDAHCSGFDTAPCHGCHAQLSCHNKGDEVSQPRRRPLNHEVLRKPSKCLPVTYSSVASPPPSAVATNEPPKTPAGQKKGEEDEGIDRMPRSIEAFWLKPLRREVEYGVPMCDLQLRSYSARNLEFFCDFALRAAYYLGLPAFGPVPLPRKIQRWTVPRSVFVHKKSQENFERITLRRLIQIRDGHPETVQLWLAFLQKHAYYGVGMKANVWEFSKLDVAKEMDAAVQETEKLLEDKWEHLGYLQRKPEFSPKGKEVVEKLPKPEEIEEFLATERRKVSAGSRSAGIEVQGKESRGAVKTKDKSEKPERKVVFSAIQPTGIPHLGNYLGALSQWKRLQDEAIKDPNIKLYFSVVDLHALTVPGPKEALVASKKQTLAALLAIGLDPEHCALFYQSRIKQIANLYWILGCTSSMGYLSRMTQWKSKLKLDADTSLEDSRAKAALKHGLFSYPILQAADILIHRATHVPVGDDQRQHLEFARECVTNFNSTWKTNCLVAPETVIAPTKRIMSLTNPREKMSKSDPKARSRIHITDAPEEIEKKIKGAVTDALGNITYDPVERPGIANLLDILSAFDKQGRTPAQLAEEFADQQAPDLKAAVTKALIDGLAEIRDRYQFFQENEKALKDAEETGTIRAIRSAGNTMSMVEKAVGIYDFFH</sequence>
<dbReference type="InterPro" id="IPR036838">
    <property type="entry name" value="Ribosomal_uS10_dom_sf"/>
</dbReference>
<dbReference type="GO" id="GO:0004830">
    <property type="term" value="F:tryptophan-tRNA ligase activity"/>
    <property type="evidence" value="ECO:0007669"/>
    <property type="project" value="UniProtKB-EC"/>
</dbReference>
<dbReference type="NCBIfam" id="TIGR00233">
    <property type="entry name" value="trpS"/>
    <property type="match status" value="1"/>
</dbReference>
<organism evidence="19">
    <name type="scientific">Chaetomium thermophilum (strain DSM 1495 / CBS 144.50 / IMI 039719)</name>
    <name type="common">Thermochaetoides thermophila</name>
    <dbReference type="NCBI Taxonomy" id="759272"/>
    <lineage>
        <taxon>Eukaryota</taxon>
        <taxon>Fungi</taxon>
        <taxon>Dikarya</taxon>
        <taxon>Ascomycota</taxon>
        <taxon>Pezizomycotina</taxon>
        <taxon>Sordariomycetes</taxon>
        <taxon>Sordariomycetidae</taxon>
        <taxon>Sordariales</taxon>
        <taxon>Chaetomiaceae</taxon>
        <taxon>Thermochaetoides</taxon>
    </lineage>
</organism>
<dbReference type="InterPro" id="IPR002305">
    <property type="entry name" value="aa-tRNA-synth_Ic"/>
</dbReference>
<evidence type="ECO:0000256" key="3">
    <source>
        <dbReference type="ARBA" id="ARBA00007102"/>
    </source>
</evidence>
<dbReference type="InterPro" id="IPR050203">
    <property type="entry name" value="Trp-tRNA_synthetase"/>
</dbReference>
<evidence type="ECO:0000256" key="4">
    <source>
        <dbReference type="ARBA" id="ARBA00013161"/>
    </source>
</evidence>
<dbReference type="Proteomes" id="UP000008066">
    <property type="component" value="Unassembled WGS sequence"/>
</dbReference>
<keyword evidence="19" id="KW-1185">Reference proteome</keyword>
<evidence type="ECO:0000313" key="18">
    <source>
        <dbReference type="EMBL" id="EGS20420.1"/>
    </source>
</evidence>
<evidence type="ECO:0000256" key="2">
    <source>
        <dbReference type="ARBA" id="ARBA00005594"/>
    </source>
</evidence>
<feature type="region of interest" description="Disordered" evidence="16">
    <location>
        <begin position="336"/>
        <end position="360"/>
    </location>
</feature>
<comment type="similarity">
    <text evidence="2">Belongs to the class-I aminoacyl-tRNA synthetase family.</text>
</comment>